<dbReference type="GO" id="GO:0043565">
    <property type="term" value="F:sequence-specific DNA binding"/>
    <property type="evidence" value="ECO:0007669"/>
    <property type="project" value="InterPro"/>
</dbReference>
<dbReference type="PROSITE" id="PS51030">
    <property type="entry name" value="NUCLEAR_REC_DBD_2"/>
    <property type="match status" value="1"/>
</dbReference>
<keyword evidence="8" id="KW-0539">Nucleus</keyword>
<evidence type="ECO:0000256" key="7">
    <source>
        <dbReference type="ARBA" id="ARBA00023170"/>
    </source>
</evidence>
<evidence type="ECO:0000256" key="6">
    <source>
        <dbReference type="ARBA" id="ARBA00023163"/>
    </source>
</evidence>
<evidence type="ECO:0000313" key="11">
    <source>
        <dbReference type="EMBL" id="CAD7640338.1"/>
    </source>
</evidence>
<keyword evidence="3" id="KW-0862">Zinc</keyword>
<evidence type="ECO:0000256" key="2">
    <source>
        <dbReference type="ARBA" id="ARBA00022771"/>
    </source>
</evidence>
<sequence length="557" mass="62185">HSTLRHVISRVRFGQQLWREVDDQSEDETNDFLGFGQSECRQPSRDSTIVSEKSFEKTRRIQELLRNQWEERIRALNQSAAVAIATKSIVRKARFEINKQTIEKIRKTAHQSSRDSSPAAPARDSTQRSGQPGSITCAICAQTKFYSHVQRRYGVFSCESCSKFFAKFLKQPKQYFCAQNGDCPLGAAEWRSSSARCRGCWLKVCLQKFRVARDVRNSVCLEFAPKLLAPPNVALITVDTGAAQPGRPDAAPGLLMVARSSGPRVKRVCRTAGTASGLPRATKRDLTHSTTTDDDIDVYLCLKSCPSRDCNKNMTSTMSRQLATDSEFCAKLKLQSDVRSKHFSLLISRLDLFDDSIVAENAIFWSQICLKNLSKETHFANSARLLSALLNTVSCRHSCRHVSSQLAAAIVVPATDLLLASNRDPIVVARLLLLFIRDFSSNLIPKRLPIEAFVLNNAFTTESRSQQLIFSQLFGKLFLLSQNRTKIHEKYFELCLEKSREKNAQNFWPLALSALLTAPKTVVRVPAAAVLSLASDLALDDCSAETAFQVLEALLIT</sequence>
<dbReference type="InterPro" id="IPR001628">
    <property type="entry name" value="Znf_hrmn_rcpt"/>
</dbReference>
<accession>A0A7R9QDN0</accession>
<protein>
    <recommendedName>
        <fullName evidence="10">Nuclear receptor domain-containing protein</fullName>
    </recommendedName>
</protein>
<dbReference type="EMBL" id="OC877993">
    <property type="protein sequence ID" value="CAD7640338.1"/>
    <property type="molecule type" value="Genomic_DNA"/>
</dbReference>
<organism evidence="11">
    <name type="scientific">Medioppia subpectinata</name>
    <dbReference type="NCBI Taxonomy" id="1979941"/>
    <lineage>
        <taxon>Eukaryota</taxon>
        <taxon>Metazoa</taxon>
        <taxon>Ecdysozoa</taxon>
        <taxon>Arthropoda</taxon>
        <taxon>Chelicerata</taxon>
        <taxon>Arachnida</taxon>
        <taxon>Acari</taxon>
        <taxon>Acariformes</taxon>
        <taxon>Sarcoptiformes</taxon>
        <taxon>Oribatida</taxon>
        <taxon>Brachypylina</taxon>
        <taxon>Oppioidea</taxon>
        <taxon>Oppiidae</taxon>
        <taxon>Medioppia</taxon>
    </lineage>
</organism>
<evidence type="ECO:0000256" key="9">
    <source>
        <dbReference type="SAM" id="MobiDB-lite"/>
    </source>
</evidence>
<feature type="non-terminal residue" evidence="11">
    <location>
        <position position="557"/>
    </location>
</feature>
<dbReference type="SMART" id="SM00399">
    <property type="entry name" value="ZnF_C4"/>
    <property type="match status" value="1"/>
</dbReference>
<gene>
    <name evidence="11" type="ORF">OSB1V03_LOCUS18167</name>
</gene>
<evidence type="ECO:0000256" key="3">
    <source>
        <dbReference type="ARBA" id="ARBA00022833"/>
    </source>
</evidence>
<dbReference type="Gene3D" id="3.30.50.10">
    <property type="entry name" value="Erythroid Transcription Factor GATA-1, subunit A"/>
    <property type="match status" value="1"/>
</dbReference>
<keyword evidence="6" id="KW-0804">Transcription</keyword>
<dbReference type="InterPro" id="IPR013088">
    <property type="entry name" value="Znf_NHR/GATA"/>
</dbReference>
<evidence type="ECO:0000313" key="12">
    <source>
        <dbReference type="Proteomes" id="UP000759131"/>
    </source>
</evidence>
<evidence type="ECO:0000259" key="10">
    <source>
        <dbReference type="PROSITE" id="PS51030"/>
    </source>
</evidence>
<evidence type="ECO:0000256" key="8">
    <source>
        <dbReference type="ARBA" id="ARBA00023242"/>
    </source>
</evidence>
<dbReference type="EMBL" id="CAJPIZ010023418">
    <property type="protein sequence ID" value="CAG2118215.1"/>
    <property type="molecule type" value="Genomic_DNA"/>
</dbReference>
<feature type="compositionally biased region" description="Low complexity" evidence="9">
    <location>
        <begin position="114"/>
        <end position="124"/>
    </location>
</feature>
<keyword evidence="4" id="KW-0805">Transcription regulation</keyword>
<dbReference type="Pfam" id="PF00105">
    <property type="entry name" value="zf-C4"/>
    <property type="match status" value="1"/>
</dbReference>
<keyword evidence="12" id="KW-1185">Reference proteome</keyword>
<keyword evidence="2" id="KW-0863">Zinc-finger</keyword>
<name>A0A7R9QDN0_9ACAR</name>
<evidence type="ECO:0000256" key="4">
    <source>
        <dbReference type="ARBA" id="ARBA00023015"/>
    </source>
</evidence>
<feature type="domain" description="Nuclear receptor" evidence="10">
    <location>
        <begin position="134"/>
        <end position="218"/>
    </location>
</feature>
<dbReference type="AlphaFoldDB" id="A0A7R9QDN0"/>
<keyword evidence="7" id="KW-0675">Receptor</keyword>
<dbReference type="GO" id="GO:0008270">
    <property type="term" value="F:zinc ion binding"/>
    <property type="evidence" value="ECO:0007669"/>
    <property type="project" value="UniProtKB-KW"/>
</dbReference>
<dbReference type="GO" id="GO:0003700">
    <property type="term" value="F:DNA-binding transcription factor activity"/>
    <property type="evidence" value="ECO:0007669"/>
    <property type="project" value="InterPro"/>
</dbReference>
<dbReference type="OrthoDB" id="308383at2759"/>
<dbReference type="Proteomes" id="UP000759131">
    <property type="component" value="Unassembled WGS sequence"/>
</dbReference>
<evidence type="ECO:0000256" key="5">
    <source>
        <dbReference type="ARBA" id="ARBA00023125"/>
    </source>
</evidence>
<proteinExistence type="predicted"/>
<keyword evidence="5" id="KW-0238">DNA-binding</keyword>
<dbReference type="SUPFAM" id="SSF57716">
    <property type="entry name" value="Glucocorticoid receptor-like (DNA-binding domain)"/>
    <property type="match status" value="1"/>
</dbReference>
<reference evidence="11" key="1">
    <citation type="submission" date="2020-11" db="EMBL/GenBank/DDBJ databases">
        <authorList>
            <person name="Tran Van P."/>
        </authorList>
    </citation>
    <scope>NUCLEOTIDE SEQUENCE</scope>
</reference>
<evidence type="ECO:0000256" key="1">
    <source>
        <dbReference type="ARBA" id="ARBA00022723"/>
    </source>
</evidence>
<feature type="region of interest" description="Disordered" evidence="9">
    <location>
        <begin position="106"/>
        <end position="133"/>
    </location>
</feature>
<keyword evidence="1" id="KW-0479">Metal-binding</keyword>